<evidence type="ECO:0000313" key="2">
    <source>
        <dbReference type="EMBL" id="VDL71604.1"/>
    </source>
</evidence>
<evidence type="ECO:0000313" key="4">
    <source>
        <dbReference type="WBParaSite" id="NBR_0000801401-mRNA-1"/>
    </source>
</evidence>
<feature type="region of interest" description="Disordered" evidence="1">
    <location>
        <begin position="130"/>
        <end position="155"/>
    </location>
</feature>
<feature type="compositionally biased region" description="Basic and acidic residues" evidence="1">
    <location>
        <begin position="210"/>
        <end position="224"/>
    </location>
</feature>
<reference evidence="4" key="1">
    <citation type="submission" date="2017-02" db="UniProtKB">
        <authorList>
            <consortium name="WormBaseParasite"/>
        </authorList>
    </citation>
    <scope>IDENTIFICATION</scope>
</reference>
<accession>A0A0N4XY77</accession>
<sequence>MPQVLISQASTDLRRTQSESQLAVKALDSISISSSVSGGTEDEMLAVYTLSSIGSGEKFMPSFDVADIGDLNGTLDSCLSTPRTKDDTLTPGMTMSSLEGTPAAALLQQPTAANDHVGENLGSFSSLLSLRTEDDPDDESGSGLSRSRPPSTRKQRLHVALQASKRKVLDLVQKRRPVTPSSYIDNVEVGADAGDMDGSANLNSESPTAAREKHSPMEVQVIDKKEKQRKIKKWDLLNSRYC</sequence>
<reference evidence="2 3" key="2">
    <citation type="submission" date="2018-11" db="EMBL/GenBank/DDBJ databases">
        <authorList>
            <consortium name="Pathogen Informatics"/>
        </authorList>
    </citation>
    <scope>NUCLEOTIDE SEQUENCE [LARGE SCALE GENOMIC DNA]</scope>
</reference>
<dbReference type="EMBL" id="UYSL01019952">
    <property type="protein sequence ID" value="VDL71604.1"/>
    <property type="molecule type" value="Genomic_DNA"/>
</dbReference>
<dbReference type="STRING" id="27835.A0A0N4XY77"/>
<keyword evidence="3" id="KW-1185">Reference proteome</keyword>
<organism evidence="4">
    <name type="scientific">Nippostrongylus brasiliensis</name>
    <name type="common">Rat hookworm</name>
    <dbReference type="NCBI Taxonomy" id="27835"/>
    <lineage>
        <taxon>Eukaryota</taxon>
        <taxon>Metazoa</taxon>
        <taxon>Ecdysozoa</taxon>
        <taxon>Nematoda</taxon>
        <taxon>Chromadorea</taxon>
        <taxon>Rhabditida</taxon>
        <taxon>Rhabditina</taxon>
        <taxon>Rhabditomorpha</taxon>
        <taxon>Strongyloidea</taxon>
        <taxon>Heligmosomidae</taxon>
        <taxon>Nippostrongylus</taxon>
    </lineage>
</organism>
<feature type="compositionally biased region" description="Low complexity" evidence="1">
    <location>
        <begin position="141"/>
        <end position="150"/>
    </location>
</feature>
<dbReference type="Proteomes" id="UP000271162">
    <property type="component" value="Unassembled WGS sequence"/>
</dbReference>
<name>A0A0N4XY77_NIPBR</name>
<gene>
    <name evidence="2" type="ORF">NBR_LOCUS8015</name>
</gene>
<feature type="region of interest" description="Disordered" evidence="1">
    <location>
        <begin position="189"/>
        <end position="224"/>
    </location>
</feature>
<evidence type="ECO:0000256" key="1">
    <source>
        <dbReference type="SAM" id="MobiDB-lite"/>
    </source>
</evidence>
<dbReference type="WBParaSite" id="NBR_0000801401-mRNA-1">
    <property type="protein sequence ID" value="NBR_0000801401-mRNA-1"/>
    <property type="gene ID" value="NBR_0000801401"/>
</dbReference>
<dbReference type="AlphaFoldDB" id="A0A0N4XY77"/>
<protein>
    <submittedName>
        <fullName evidence="4">Peroxisome proliferator-activated receptor gamma</fullName>
    </submittedName>
</protein>
<evidence type="ECO:0000313" key="3">
    <source>
        <dbReference type="Proteomes" id="UP000271162"/>
    </source>
</evidence>
<proteinExistence type="predicted"/>